<gene>
    <name evidence="2" type="ORF">Fot_31783</name>
</gene>
<accession>A0ABD1T674</accession>
<evidence type="ECO:0000313" key="2">
    <source>
        <dbReference type="EMBL" id="KAL2508136.1"/>
    </source>
</evidence>
<name>A0ABD1T674_9LAMI</name>
<evidence type="ECO:0000313" key="3">
    <source>
        <dbReference type="Proteomes" id="UP001604277"/>
    </source>
</evidence>
<dbReference type="EMBL" id="JBFOLJ010000009">
    <property type="protein sequence ID" value="KAL2508136.1"/>
    <property type="molecule type" value="Genomic_DNA"/>
</dbReference>
<reference evidence="3" key="1">
    <citation type="submission" date="2024-07" db="EMBL/GenBank/DDBJ databases">
        <title>Two chromosome-level genome assemblies of Korean endemic species Abeliophyllum distichum and Forsythia ovata (Oleaceae).</title>
        <authorList>
            <person name="Jang H."/>
        </authorList>
    </citation>
    <scope>NUCLEOTIDE SEQUENCE [LARGE SCALE GENOMIC DNA]</scope>
</reference>
<protein>
    <submittedName>
        <fullName evidence="2">C2 domain-containing protein</fullName>
    </submittedName>
</protein>
<comment type="caution">
    <text evidence="2">The sequence shown here is derived from an EMBL/GenBank/DDBJ whole genome shotgun (WGS) entry which is preliminary data.</text>
</comment>
<sequence length="219" mass="24609">MELKFKTYKPNSHHHRATAITATVQQPNFHTATTVTTQLPHNHYHRTIAQQPPPPPRNIPTSTNAKSATVKTQHRRRQMAVTKFQSQFSPQNSERPDVGSGQAEVGSGQDEVVRPKYFTPKFLQWQLNPQTLVLGKLKLYAVVWVDPNAKLYAVVWVDLIGSAKLPLQEVVDDVGFGSLLEKKLELKRPSGRPHGKLEVNGSVREPRYRVPEGLDQGSI</sequence>
<feature type="compositionally biased region" description="Polar residues" evidence="1">
    <location>
        <begin position="83"/>
        <end position="93"/>
    </location>
</feature>
<feature type="region of interest" description="Disordered" evidence="1">
    <location>
        <begin position="47"/>
        <end position="107"/>
    </location>
</feature>
<dbReference type="AlphaFoldDB" id="A0ABD1T674"/>
<feature type="region of interest" description="Disordered" evidence="1">
    <location>
        <begin position="191"/>
        <end position="219"/>
    </location>
</feature>
<evidence type="ECO:0000256" key="1">
    <source>
        <dbReference type="SAM" id="MobiDB-lite"/>
    </source>
</evidence>
<keyword evidence="3" id="KW-1185">Reference proteome</keyword>
<feature type="compositionally biased region" description="Polar residues" evidence="1">
    <location>
        <begin position="59"/>
        <end position="71"/>
    </location>
</feature>
<organism evidence="2 3">
    <name type="scientific">Forsythia ovata</name>
    <dbReference type="NCBI Taxonomy" id="205694"/>
    <lineage>
        <taxon>Eukaryota</taxon>
        <taxon>Viridiplantae</taxon>
        <taxon>Streptophyta</taxon>
        <taxon>Embryophyta</taxon>
        <taxon>Tracheophyta</taxon>
        <taxon>Spermatophyta</taxon>
        <taxon>Magnoliopsida</taxon>
        <taxon>eudicotyledons</taxon>
        <taxon>Gunneridae</taxon>
        <taxon>Pentapetalae</taxon>
        <taxon>asterids</taxon>
        <taxon>lamiids</taxon>
        <taxon>Lamiales</taxon>
        <taxon>Oleaceae</taxon>
        <taxon>Forsythieae</taxon>
        <taxon>Forsythia</taxon>
    </lineage>
</organism>
<proteinExistence type="predicted"/>
<dbReference type="Proteomes" id="UP001604277">
    <property type="component" value="Unassembled WGS sequence"/>
</dbReference>